<dbReference type="AlphaFoldDB" id="A0AAU7PA55"/>
<accession>A0AAU7PA55</accession>
<evidence type="ECO:0000313" key="1">
    <source>
        <dbReference type="EMBL" id="XBS38620.1"/>
    </source>
</evidence>
<organism evidence="1">
    <name type="scientific">Xanthomonas sp. 10-10</name>
    <dbReference type="NCBI Taxonomy" id="3115848"/>
    <lineage>
        <taxon>Bacteria</taxon>
        <taxon>Pseudomonadati</taxon>
        <taxon>Pseudomonadota</taxon>
        <taxon>Gammaproteobacteria</taxon>
        <taxon>Lysobacterales</taxon>
        <taxon>Lysobacteraceae</taxon>
        <taxon>Xanthomonas</taxon>
    </lineage>
</organism>
<dbReference type="RefSeq" id="WP_349656916.1">
    <property type="nucleotide sequence ID" value="NZ_CP144460.1"/>
</dbReference>
<name>A0AAU7PA55_9XANT</name>
<gene>
    <name evidence="1" type="ORF">VZ068_03495</name>
</gene>
<dbReference type="EMBL" id="CP144460">
    <property type="protein sequence ID" value="XBS38620.1"/>
    <property type="molecule type" value="Genomic_DNA"/>
</dbReference>
<protein>
    <submittedName>
        <fullName evidence="1">Uncharacterized protein</fullName>
    </submittedName>
</protein>
<reference evidence="1" key="1">
    <citation type="submission" date="2024-02" db="EMBL/GenBank/DDBJ databases">
        <title>Complete genome sequence of Xanthomonas sp. 10-10.</title>
        <authorList>
            <person name="Biessy A."/>
            <person name="Ciotola M."/>
            <person name="Cadieux M."/>
            <person name="Soufiane B."/>
            <person name="Laforest M."/>
            <person name="Filion M."/>
        </authorList>
    </citation>
    <scope>NUCLEOTIDE SEQUENCE</scope>
    <source>
        <strain evidence="1">10-10</strain>
    </source>
</reference>
<sequence length="46" mass="5026">MLSQEASAVVASFGQQPGVTREHLDNFNRVLNDSPGLTRQINEAVQ</sequence>
<proteinExistence type="predicted"/>